<feature type="transmembrane region" description="Helical" evidence="1">
    <location>
        <begin position="221"/>
        <end position="238"/>
    </location>
</feature>
<sequence>MLPPRPSPPPTVSRHQIPEIDGLRALAIIGVVFVHCTWPSLAPFTLDSPIADWWLPLRLVLESGWLGVNLLFFLSGLVLYLPYARGERRMAGWTDAWAFLRRRARRLMPLYYLSGAITLAFGLSIPFDPTLWRSWLNVAAFLTASFTLTPFTFVPRHNYVLWSLGVEFAFSLLFPLLLWLYARHRTPLLLAAVAIAVGVRLWVATPPAYSVLHWAGDGLLGRLPDFLFGMLAVDLALARSRLFNPVSFLVLGVGGAFAGMAVWHFYFIKALPISAGAFPPLLLDVGFLFGVGFLLTHPNPLNALLRLWPVRIIGAMSYSIYIWHIVLLKRLVLFRPSAPFREPTLEHMPYILSMMPVYLGFLLFLSALSYRYIEFGHRPARDVFLLNRRAARNLTDDADRADQPPPTPPR</sequence>
<feature type="transmembrane region" description="Helical" evidence="1">
    <location>
        <begin position="308"/>
        <end position="328"/>
    </location>
</feature>
<keyword evidence="1" id="KW-1133">Transmembrane helix</keyword>
<dbReference type="PANTHER" id="PTHR23028:SF53">
    <property type="entry name" value="ACYL_TRANSF_3 DOMAIN-CONTAINING PROTEIN"/>
    <property type="match status" value="1"/>
</dbReference>
<accession>A0A418VZJ6</accession>
<feature type="transmembrane region" description="Helical" evidence="1">
    <location>
        <begin position="159"/>
        <end position="181"/>
    </location>
</feature>
<organism evidence="3 4">
    <name type="scientific">Azospirillum cavernae</name>
    <dbReference type="NCBI Taxonomy" id="2320860"/>
    <lineage>
        <taxon>Bacteria</taxon>
        <taxon>Pseudomonadati</taxon>
        <taxon>Pseudomonadota</taxon>
        <taxon>Alphaproteobacteria</taxon>
        <taxon>Rhodospirillales</taxon>
        <taxon>Azospirillaceae</taxon>
        <taxon>Azospirillum</taxon>
    </lineage>
</organism>
<evidence type="ECO:0000313" key="4">
    <source>
        <dbReference type="Proteomes" id="UP000283458"/>
    </source>
</evidence>
<dbReference type="GO" id="GO:0009103">
    <property type="term" value="P:lipopolysaccharide biosynthetic process"/>
    <property type="evidence" value="ECO:0007669"/>
    <property type="project" value="TreeGrafter"/>
</dbReference>
<reference evidence="3 4" key="1">
    <citation type="submission" date="2018-09" db="EMBL/GenBank/DDBJ databases">
        <authorList>
            <person name="Zhu H."/>
        </authorList>
    </citation>
    <scope>NUCLEOTIDE SEQUENCE [LARGE SCALE GENOMIC DNA]</scope>
    <source>
        <strain evidence="3 4">K2W22B-5</strain>
    </source>
</reference>
<protein>
    <submittedName>
        <fullName evidence="3">Acyltransferase</fullName>
    </submittedName>
</protein>
<comment type="caution">
    <text evidence="3">The sequence shown here is derived from an EMBL/GenBank/DDBJ whole genome shotgun (WGS) entry which is preliminary data.</text>
</comment>
<feature type="transmembrane region" description="Helical" evidence="1">
    <location>
        <begin position="245"/>
        <end position="266"/>
    </location>
</feature>
<feature type="transmembrane region" description="Helical" evidence="1">
    <location>
        <begin position="188"/>
        <end position="209"/>
    </location>
</feature>
<dbReference type="GO" id="GO:0016020">
    <property type="term" value="C:membrane"/>
    <property type="evidence" value="ECO:0007669"/>
    <property type="project" value="TreeGrafter"/>
</dbReference>
<dbReference type="InterPro" id="IPR050879">
    <property type="entry name" value="Acyltransferase_3"/>
</dbReference>
<keyword evidence="4" id="KW-1185">Reference proteome</keyword>
<gene>
    <name evidence="3" type="ORF">D3877_00330</name>
</gene>
<dbReference type="Pfam" id="PF01757">
    <property type="entry name" value="Acyl_transf_3"/>
    <property type="match status" value="1"/>
</dbReference>
<evidence type="ECO:0000256" key="1">
    <source>
        <dbReference type="SAM" id="Phobius"/>
    </source>
</evidence>
<keyword evidence="3" id="KW-0808">Transferase</keyword>
<feature type="domain" description="Acyltransferase 3" evidence="2">
    <location>
        <begin position="18"/>
        <end position="333"/>
    </location>
</feature>
<dbReference type="GO" id="GO:0016747">
    <property type="term" value="F:acyltransferase activity, transferring groups other than amino-acyl groups"/>
    <property type="evidence" value="ECO:0007669"/>
    <property type="project" value="InterPro"/>
</dbReference>
<keyword evidence="3" id="KW-0012">Acyltransferase</keyword>
<keyword evidence="1" id="KW-0812">Transmembrane</keyword>
<evidence type="ECO:0000313" key="3">
    <source>
        <dbReference type="EMBL" id="RJF83187.1"/>
    </source>
</evidence>
<name>A0A418VZJ6_9PROT</name>
<dbReference type="RefSeq" id="WP_119828828.1">
    <property type="nucleotide sequence ID" value="NZ_QYUL01000001.1"/>
</dbReference>
<feature type="transmembrane region" description="Helical" evidence="1">
    <location>
        <begin position="23"/>
        <end position="44"/>
    </location>
</feature>
<feature type="transmembrane region" description="Helical" evidence="1">
    <location>
        <begin position="110"/>
        <end position="127"/>
    </location>
</feature>
<feature type="transmembrane region" description="Helical" evidence="1">
    <location>
        <begin position="348"/>
        <end position="368"/>
    </location>
</feature>
<feature type="transmembrane region" description="Helical" evidence="1">
    <location>
        <begin position="64"/>
        <end position="83"/>
    </location>
</feature>
<keyword evidence="1" id="KW-0472">Membrane</keyword>
<dbReference type="EMBL" id="QYUL01000001">
    <property type="protein sequence ID" value="RJF83187.1"/>
    <property type="molecule type" value="Genomic_DNA"/>
</dbReference>
<dbReference type="PANTHER" id="PTHR23028">
    <property type="entry name" value="ACETYLTRANSFERASE"/>
    <property type="match status" value="1"/>
</dbReference>
<dbReference type="Proteomes" id="UP000283458">
    <property type="component" value="Unassembled WGS sequence"/>
</dbReference>
<dbReference type="AlphaFoldDB" id="A0A418VZJ6"/>
<proteinExistence type="predicted"/>
<evidence type="ECO:0000259" key="2">
    <source>
        <dbReference type="Pfam" id="PF01757"/>
    </source>
</evidence>
<dbReference type="InterPro" id="IPR002656">
    <property type="entry name" value="Acyl_transf_3_dom"/>
</dbReference>
<feature type="transmembrane region" description="Helical" evidence="1">
    <location>
        <begin position="278"/>
        <end position="296"/>
    </location>
</feature>